<dbReference type="PANTHER" id="PTHR42973:SF39">
    <property type="entry name" value="FAD-BINDING PCMH-TYPE DOMAIN-CONTAINING PROTEIN"/>
    <property type="match status" value="1"/>
</dbReference>
<dbReference type="PROSITE" id="PS00862">
    <property type="entry name" value="OX2_COVAL_FAD"/>
    <property type="match status" value="1"/>
</dbReference>
<dbReference type="Gene3D" id="3.30.43.10">
    <property type="entry name" value="Uridine Diphospho-n-acetylenolpyruvylglucosamine Reductase, domain 2"/>
    <property type="match status" value="1"/>
</dbReference>
<proteinExistence type="inferred from homology"/>
<dbReference type="Pfam" id="PF01565">
    <property type="entry name" value="FAD_binding_4"/>
    <property type="match status" value="1"/>
</dbReference>
<dbReference type="Proteomes" id="UP000466307">
    <property type="component" value="Unassembled WGS sequence"/>
</dbReference>
<dbReference type="InterPro" id="IPR016169">
    <property type="entry name" value="FAD-bd_PCMH_sub2"/>
</dbReference>
<keyword evidence="5" id="KW-0560">Oxidoreductase</keyword>
<evidence type="ECO:0000256" key="4">
    <source>
        <dbReference type="ARBA" id="ARBA00022827"/>
    </source>
</evidence>
<sequence length="457" mass="47278">MTTSRAIDRADIDALRRAVRGAVHRPSDPGYAVEGFNVAATWKPWAVVDVAGADDVAAVVNFAAANGMTVAPFATGHGGIPIGSNSILVRTNGLDVCEVDPATRTARLGAGVRWQTVIDAAAPHGLAPLCGSSPAVSVGGFLSGGGIGPLVRTVGASCDHVRSITAVTGTGVVKQATAEVNPELFWGLRGGKGTLGIITEVVIDLLPISEIYGGAIYFDGADAQRVLRVWRDWTEGLPREANTSLAVLNLPDMPGVPPMLAGRQTVAVRFAGVGDFGAAADLVAPIRAVATPILDTVGPMPYAAIAAIHADPVDPMPAHETSTLLRALPDDALAALLEVVGPGAPPFLTITELRLLGGAFAEEPPVRSALCHRHAAFTFHTVGVLAPPIAEHVVDAGARASQAIAPWSLGTTLPNFIAHHELVDIRTSYDDDTYAWLSALGAQLDPHGVLDVGHVVR</sequence>
<feature type="domain" description="FAD-binding PCMH-type" evidence="6">
    <location>
        <begin position="40"/>
        <end position="208"/>
    </location>
</feature>
<dbReference type="GO" id="GO:0016491">
    <property type="term" value="F:oxidoreductase activity"/>
    <property type="evidence" value="ECO:0007669"/>
    <property type="project" value="UniProtKB-KW"/>
</dbReference>
<name>A0A7K3LUC9_9ACTN</name>
<dbReference type="InterPro" id="IPR016166">
    <property type="entry name" value="FAD-bd_PCMH"/>
</dbReference>
<evidence type="ECO:0000256" key="3">
    <source>
        <dbReference type="ARBA" id="ARBA00022630"/>
    </source>
</evidence>
<dbReference type="PANTHER" id="PTHR42973">
    <property type="entry name" value="BINDING OXIDOREDUCTASE, PUTATIVE (AFU_ORTHOLOGUE AFUA_1G17690)-RELATED"/>
    <property type="match status" value="1"/>
</dbReference>
<organism evidence="7 8">
    <name type="scientific">Gordonia desulfuricans</name>
    <dbReference type="NCBI Taxonomy" id="89051"/>
    <lineage>
        <taxon>Bacteria</taxon>
        <taxon>Bacillati</taxon>
        <taxon>Actinomycetota</taxon>
        <taxon>Actinomycetes</taxon>
        <taxon>Mycobacteriales</taxon>
        <taxon>Gordoniaceae</taxon>
        <taxon>Gordonia</taxon>
    </lineage>
</organism>
<dbReference type="RefSeq" id="WP_059039218.1">
    <property type="nucleotide sequence ID" value="NZ_JAADZU010000087.1"/>
</dbReference>
<comment type="caution">
    <text evidence="7">The sequence shown here is derived from an EMBL/GenBank/DDBJ whole genome shotgun (WGS) entry which is preliminary data.</text>
</comment>
<dbReference type="InterPro" id="IPR006094">
    <property type="entry name" value="Oxid_FAD_bind_N"/>
</dbReference>
<evidence type="ECO:0000256" key="5">
    <source>
        <dbReference type="ARBA" id="ARBA00023002"/>
    </source>
</evidence>
<dbReference type="InterPro" id="IPR006093">
    <property type="entry name" value="Oxy_OxRdtase_FAD_BS"/>
</dbReference>
<accession>A0A7K3LUC9</accession>
<dbReference type="InterPro" id="IPR050416">
    <property type="entry name" value="FAD-linked_Oxidoreductase"/>
</dbReference>
<dbReference type="InterPro" id="IPR036318">
    <property type="entry name" value="FAD-bd_PCMH-like_sf"/>
</dbReference>
<dbReference type="Gene3D" id="3.40.462.20">
    <property type="match status" value="1"/>
</dbReference>
<dbReference type="EMBL" id="JAADZU010000087">
    <property type="protein sequence ID" value="NDK91880.1"/>
    <property type="molecule type" value="Genomic_DNA"/>
</dbReference>
<dbReference type="GO" id="GO:0071949">
    <property type="term" value="F:FAD binding"/>
    <property type="evidence" value="ECO:0007669"/>
    <property type="project" value="InterPro"/>
</dbReference>
<dbReference type="AlphaFoldDB" id="A0A7K3LUC9"/>
<keyword evidence="8" id="KW-1185">Reference proteome</keyword>
<dbReference type="Gene3D" id="3.30.465.10">
    <property type="match status" value="1"/>
</dbReference>
<dbReference type="PROSITE" id="PS51387">
    <property type="entry name" value="FAD_PCMH"/>
    <property type="match status" value="1"/>
</dbReference>
<evidence type="ECO:0000256" key="1">
    <source>
        <dbReference type="ARBA" id="ARBA00001974"/>
    </source>
</evidence>
<gene>
    <name evidence="7" type="ORF">GYA93_20240</name>
</gene>
<evidence type="ECO:0000313" key="8">
    <source>
        <dbReference type="Proteomes" id="UP000466307"/>
    </source>
</evidence>
<protein>
    <submittedName>
        <fullName evidence="7">FAD-binding oxidoreductase</fullName>
    </submittedName>
</protein>
<comment type="cofactor">
    <cofactor evidence="1">
        <name>FAD</name>
        <dbReference type="ChEBI" id="CHEBI:57692"/>
    </cofactor>
</comment>
<evidence type="ECO:0000313" key="7">
    <source>
        <dbReference type="EMBL" id="NDK91880.1"/>
    </source>
</evidence>
<keyword evidence="3" id="KW-0285">Flavoprotein</keyword>
<evidence type="ECO:0000259" key="6">
    <source>
        <dbReference type="PROSITE" id="PS51387"/>
    </source>
</evidence>
<comment type="similarity">
    <text evidence="2">Belongs to the oxygen-dependent FAD-linked oxidoreductase family.</text>
</comment>
<dbReference type="InterPro" id="IPR016167">
    <property type="entry name" value="FAD-bd_PCMH_sub1"/>
</dbReference>
<dbReference type="SUPFAM" id="SSF56176">
    <property type="entry name" value="FAD-binding/transporter-associated domain-like"/>
    <property type="match status" value="1"/>
</dbReference>
<evidence type="ECO:0000256" key="2">
    <source>
        <dbReference type="ARBA" id="ARBA00005466"/>
    </source>
</evidence>
<reference evidence="7 8" key="1">
    <citation type="submission" date="2020-01" db="EMBL/GenBank/DDBJ databases">
        <title>Investigation of new actinobacteria for the biodesulphurisation of diesel fuel.</title>
        <authorList>
            <person name="Athi Narayanan S.M."/>
        </authorList>
    </citation>
    <scope>NUCLEOTIDE SEQUENCE [LARGE SCALE GENOMIC DNA]</scope>
    <source>
        <strain evidence="7 8">213E</strain>
    </source>
</reference>
<keyword evidence="4" id="KW-0274">FAD</keyword>